<dbReference type="InterPro" id="IPR039994">
    <property type="entry name" value="NO66-like"/>
</dbReference>
<evidence type="ECO:0000313" key="5">
    <source>
        <dbReference type="EMBL" id="KAF4666030.1"/>
    </source>
</evidence>
<keyword evidence="3" id="KW-0539">Nucleus</keyword>
<dbReference type="SUPFAM" id="SSF51197">
    <property type="entry name" value="Clavaminate synthase-like"/>
    <property type="match status" value="1"/>
</dbReference>
<dbReference type="PANTHER" id="PTHR13096:SF8">
    <property type="entry name" value="RIBOSOMAL OXYGENASE 1"/>
    <property type="match status" value="1"/>
</dbReference>
<keyword evidence="3" id="KW-0560">Oxidoreductase</keyword>
<dbReference type="PROSITE" id="PS51184">
    <property type="entry name" value="JMJC"/>
    <property type="match status" value="1"/>
</dbReference>
<keyword evidence="3" id="KW-0805">Transcription regulation</keyword>
<dbReference type="GO" id="GO:0051864">
    <property type="term" value="F:histone H3K36 demethylase activity"/>
    <property type="evidence" value="ECO:0007669"/>
    <property type="project" value="TreeGrafter"/>
</dbReference>
<dbReference type="EMBL" id="JAAPAO010000245">
    <property type="protein sequence ID" value="KAF4666030.1"/>
    <property type="molecule type" value="Genomic_DNA"/>
</dbReference>
<dbReference type="Proteomes" id="UP000591131">
    <property type="component" value="Unassembled WGS sequence"/>
</dbReference>
<comment type="cofactor">
    <cofactor evidence="3">
        <name>Fe(2+)</name>
        <dbReference type="ChEBI" id="CHEBI:29033"/>
    </cofactor>
    <text evidence="3">Binds 1 Fe(2+) ion per subunit.</text>
</comment>
<protein>
    <recommendedName>
        <fullName evidence="3">Bifunctional lysine-specific demethylase and histidyl-hydroxylase</fullName>
        <ecNumber evidence="3">1.14.11.-</ecNumber>
    </recommendedName>
</protein>
<evidence type="ECO:0000313" key="6">
    <source>
        <dbReference type="Proteomes" id="UP000591131"/>
    </source>
</evidence>
<keyword evidence="3" id="KW-0223">Dioxygenase</keyword>
<keyword evidence="6" id="KW-1185">Reference proteome</keyword>
<evidence type="ECO:0000259" key="4">
    <source>
        <dbReference type="PROSITE" id="PS51184"/>
    </source>
</evidence>
<dbReference type="PANTHER" id="PTHR13096">
    <property type="entry name" value="MINA53 MYC INDUCED NUCLEAR ANTIGEN"/>
    <property type="match status" value="1"/>
</dbReference>
<gene>
    <name evidence="5" type="ORF">FOL47_004300</name>
</gene>
<comment type="caution">
    <text evidence="5">The sequence shown here is derived from an EMBL/GenBank/DDBJ whole genome shotgun (WGS) entry which is preliminary data.</text>
</comment>
<sequence>MTGSPEVWIPKLLSHDEIMVDVVRGGSAKVYRKAFPPSECSWEDYCQMLTRLSLFDPESVFFYREGAAYTCREDSPYLAYLDGASIITNKCERAWPWINDICRQLRKYFLHIFGVAYLTPPGSFAVRPHSDCQDALILQCKGRKEWDIFDSPAGLPYPGEEVGKDKPVENLGDPLYSLTLEEGDLLFVPRGIIHRARTLQDADSLHVTITIPSSDLTYGMMIQRGVGSLLRDPQALPLNVDYFCRRSVHQGSLPFRVGVTEEIRDALNAIKNKLTPEYLEARLKDRISMINSQQEAARRACMAMPKPTGVISDNSLVRIACDVKCDVQQPANGRRFPKAIFTRATDEKLEVRIRPGDVEILNTLNKAAPLAFTRVADLPCRDVFEKISVLSILYDKGCIELDDDDVVDL</sequence>
<evidence type="ECO:0000256" key="1">
    <source>
        <dbReference type="ARBA" id="ARBA00022723"/>
    </source>
</evidence>
<dbReference type="Pfam" id="PF08007">
    <property type="entry name" value="JmjC_2"/>
    <property type="match status" value="1"/>
</dbReference>
<reference evidence="5 6" key="1">
    <citation type="submission" date="2020-04" db="EMBL/GenBank/DDBJ databases">
        <title>Perkinsus chesapeaki whole genome sequence.</title>
        <authorList>
            <person name="Bogema D.R."/>
        </authorList>
    </citation>
    <scope>NUCLEOTIDE SEQUENCE [LARGE SCALE GENOMIC DNA]</scope>
    <source>
        <strain evidence="5">ATCC PRA-425</strain>
    </source>
</reference>
<keyword evidence="3" id="KW-0804">Transcription</keyword>
<dbReference type="OrthoDB" id="432643at2759"/>
<comment type="similarity">
    <text evidence="3">Belongs to the ROX family.</text>
</comment>
<evidence type="ECO:0000256" key="3">
    <source>
        <dbReference type="RuleBase" id="RU366061"/>
    </source>
</evidence>
<dbReference type="GO" id="GO:0005730">
    <property type="term" value="C:nucleolus"/>
    <property type="evidence" value="ECO:0007669"/>
    <property type="project" value="TreeGrafter"/>
</dbReference>
<accession>A0A7J6M4D6</accession>
<organism evidence="5 6">
    <name type="scientific">Perkinsus chesapeaki</name>
    <name type="common">Clam parasite</name>
    <name type="synonym">Perkinsus andrewsi</name>
    <dbReference type="NCBI Taxonomy" id="330153"/>
    <lineage>
        <taxon>Eukaryota</taxon>
        <taxon>Sar</taxon>
        <taxon>Alveolata</taxon>
        <taxon>Perkinsozoa</taxon>
        <taxon>Perkinsea</taxon>
        <taxon>Perkinsida</taxon>
        <taxon>Perkinsidae</taxon>
        <taxon>Perkinsus</taxon>
    </lineage>
</organism>
<comment type="function">
    <text evidence="3">Oxygenase that can act as both a histone lysine demethylase and a ribosomal histidine hydroxylase.</text>
</comment>
<keyword evidence="1 3" id="KW-0479">Metal-binding</keyword>
<dbReference type="Gene3D" id="2.60.120.650">
    <property type="entry name" value="Cupin"/>
    <property type="match status" value="1"/>
</dbReference>
<proteinExistence type="inferred from homology"/>
<dbReference type="GO" id="GO:0005506">
    <property type="term" value="F:iron ion binding"/>
    <property type="evidence" value="ECO:0007669"/>
    <property type="project" value="UniProtKB-UniRule"/>
</dbReference>
<feature type="domain" description="JmjC" evidence="4">
    <location>
        <begin position="76"/>
        <end position="228"/>
    </location>
</feature>
<comment type="subcellular location">
    <subcellularLocation>
        <location evidence="3">Nucleus</location>
    </subcellularLocation>
</comment>
<name>A0A7J6M4D6_PERCH</name>
<keyword evidence="2 3" id="KW-0408">Iron</keyword>
<dbReference type="AlphaFoldDB" id="A0A7J6M4D6"/>
<dbReference type="GO" id="GO:0032453">
    <property type="term" value="F:histone H3K4 demethylase activity"/>
    <property type="evidence" value="ECO:0007669"/>
    <property type="project" value="TreeGrafter"/>
</dbReference>
<evidence type="ECO:0000256" key="2">
    <source>
        <dbReference type="ARBA" id="ARBA00023004"/>
    </source>
</evidence>
<dbReference type="EC" id="1.14.11.-" evidence="3"/>
<dbReference type="InterPro" id="IPR003347">
    <property type="entry name" value="JmjC_dom"/>
</dbReference>